<dbReference type="InterPro" id="IPR036020">
    <property type="entry name" value="WW_dom_sf"/>
</dbReference>
<feature type="compositionally biased region" description="Pro residues" evidence="1">
    <location>
        <begin position="1"/>
        <end position="10"/>
    </location>
</feature>
<dbReference type="OrthoDB" id="2444812at2759"/>
<dbReference type="PROSITE" id="PS50020">
    <property type="entry name" value="WW_DOMAIN_2"/>
    <property type="match status" value="1"/>
</dbReference>
<organism evidence="3 4">
    <name type="scientific">Leucosporidium creatinivorum</name>
    <dbReference type="NCBI Taxonomy" id="106004"/>
    <lineage>
        <taxon>Eukaryota</taxon>
        <taxon>Fungi</taxon>
        <taxon>Dikarya</taxon>
        <taxon>Basidiomycota</taxon>
        <taxon>Pucciniomycotina</taxon>
        <taxon>Microbotryomycetes</taxon>
        <taxon>Leucosporidiales</taxon>
        <taxon>Leucosporidium</taxon>
    </lineage>
</organism>
<dbReference type="EMBL" id="MCGR01000044">
    <property type="protein sequence ID" value="ORY73820.1"/>
    <property type="molecule type" value="Genomic_DNA"/>
</dbReference>
<proteinExistence type="predicted"/>
<dbReference type="PROSITE" id="PS01159">
    <property type="entry name" value="WW_DOMAIN_1"/>
    <property type="match status" value="1"/>
</dbReference>
<dbReference type="InterPro" id="IPR001202">
    <property type="entry name" value="WW_dom"/>
</dbReference>
<sequence length="257" mass="27056">MSPSPPPTEPAPSNDAPVAEQPPLPPGTPPPVEAEAESGDASADGEAAEQEQGEKEGEAAPAEGAEDKDKESDPAAPGVHKGKEGWTAVWDPSSNAYYFYNSITNETTWTNPLEGGSDANAEASTSAAPAASQDSGPDFGGIDPELAFLDPTLSRQMTSGGGTQSFQARFNSRTGRFQGDPSMNPDRISDYSRGTRQQEVFYDTAAWAASLEGKGLKRAGESAEGSRKKKPSAAEVAAFKKKKEDKKKAKLMDFLKS</sequence>
<feature type="region of interest" description="Disordered" evidence="1">
    <location>
        <begin position="214"/>
        <end position="242"/>
    </location>
</feature>
<accession>A0A1Y2EQF3</accession>
<dbReference type="InParanoid" id="A0A1Y2EQF3"/>
<protein>
    <recommendedName>
        <fullName evidence="2">WW domain-containing protein</fullName>
    </recommendedName>
</protein>
<dbReference type="SMART" id="SM00456">
    <property type="entry name" value="WW"/>
    <property type="match status" value="1"/>
</dbReference>
<evidence type="ECO:0000259" key="2">
    <source>
        <dbReference type="PROSITE" id="PS50020"/>
    </source>
</evidence>
<dbReference type="Pfam" id="PF00397">
    <property type="entry name" value="WW"/>
    <property type="match status" value="1"/>
</dbReference>
<name>A0A1Y2EQF3_9BASI</name>
<dbReference type="Gene3D" id="2.20.70.10">
    <property type="match status" value="1"/>
</dbReference>
<evidence type="ECO:0000313" key="3">
    <source>
        <dbReference type="EMBL" id="ORY73820.1"/>
    </source>
</evidence>
<feature type="compositionally biased region" description="Polar residues" evidence="1">
    <location>
        <begin position="153"/>
        <end position="175"/>
    </location>
</feature>
<dbReference type="Proteomes" id="UP000193467">
    <property type="component" value="Unassembled WGS sequence"/>
</dbReference>
<dbReference type="SUPFAM" id="SSF51045">
    <property type="entry name" value="WW domain"/>
    <property type="match status" value="1"/>
</dbReference>
<reference evidence="3 4" key="1">
    <citation type="submission" date="2016-07" db="EMBL/GenBank/DDBJ databases">
        <title>Pervasive Adenine N6-methylation of Active Genes in Fungi.</title>
        <authorList>
            <consortium name="DOE Joint Genome Institute"/>
            <person name="Mondo S.J."/>
            <person name="Dannebaum R.O."/>
            <person name="Kuo R.C."/>
            <person name="Labutti K."/>
            <person name="Haridas S."/>
            <person name="Kuo A."/>
            <person name="Salamov A."/>
            <person name="Ahrendt S.R."/>
            <person name="Lipzen A."/>
            <person name="Sullivan W."/>
            <person name="Andreopoulos W.B."/>
            <person name="Clum A."/>
            <person name="Lindquist E."/>
            <person name="Daum C."/>
            <person name="Ramamoorthy G.K."/>
            <person name="Gryganskyi A."/>
            <person name="Culley D."/>
            <person name="Magnuson J.K."/>
            <person name="James T.Y."/>
            <person name="O'Malley M.A."/>
            <person name="Stajich J.E."/>
            <person name="Spatafora J.W."/>
            <person name="Visel A."/>
            <person name="Grigoriev I.V."/>
        </authorList>
    </citation>
    <scope>NUCLEOTIDE SEQUENCE [LARGE SCALE GENOMIC DNA]</scope>
    <source>
        <strain evidence="3 4">62-1032</strain>
    </source>
</reference>
<feature type="compositionally biased region" description="Basic and acidic residues" evidence="1">
    <location>
        <begin position="214"/>
        <end position="226"/>
    </location>
</feature>
<feature type="compositionally biased region" description="Pro residues" evidence="1">
    <location>
        <begin position="20"/>
        <end position="32"/>
    </location>
</feature>
<dbReference type="CDD" id="cd00201">
    <property type="entry name" value="WW"/>
    <property type="match status" value="1"/>
</dbReference>
<dbReference type="AlphaFoldDB" id="A0A1Y2EQF3"/>
<keyword evidence="4" id="KW-1185">Reference proteome</keyword>
<feature type="domain" description="WW" evidence="2">
    <location>
        <begin position="85"/>
        <end position="114"/>
    </location>
</feature>
<feature type="region of interest" description="Disordered" evidence="1">
    <location>
        <begin position="107"/>
        <end position="192"/>
    </location>
</feature>
<comment type="caution">
    <text evidence="3">The sequence shown here is derived from an EMBL/GenBank/DDBJ whole genome shotgun (WGS) entry which is preliminary data.</text>
</comment>
<feature type="region of interest" description="Disordered" evidence="1">
    <location>
        <begin position="1"/>
        <end position="89"/>
    </location>
</feature>
<gene>
    <name evidence="3" type="ORF">BCR35DRAFT_306924</name>
</gene>
<evidence type="ECO:0000313" key="4">
    <source>
        <dbReference type="Proteomes" id="UP000193467"/>
    </source>
</evidence>
<feature type="compositionally biased region" description="Low complexity" evidence="1">
    <location>
        <begin position="117"/>
        <end position="135"/>
    </location>
</feature>
<evidence type="ECO:0000256" key="1">
    <source>
        <dbReference type="SAM" id="MobiDB-lite"/>
    </source>
</evidence>